<dbReference type="AlphaFoldDB" id="A0A1S1U4E0"/>
<protein>
    <submittedName>
        <fullName evidence="1">Uncharacterized protein</fullName>
    </submittedName>
</protein>
<dbReference type="Proteomes" id="UP000179840">
    <property type="component" value="Unassembled WGS sequence"/>
</dbReference>
<name>A0A1S1U4E0_9BURK</name>
<accession>A0A1S1U4E0</accession>
<proteinExistence type="predicted"/>
<comment type="caution">
    <text evidence="1">The sequence shown here is derived from an EMBL/GenBank/DDBJ whole genome shotgun (WGS) entry which is preliminary data.</text>
</comment>
<sequence>MSSRRDFQESVFPETWSVEALMQKLIFDLVSSQPESSRAVVLQKVVLRAVRLGKVVLKQAPFAKQI</sequence>
<reference evidence="1 2" key="1">
    <citation type="submission" date="2015-06" db="EMBL/GenBank/DDBJ databases">
        <title>Draft genome sequencing of a biphenyl-degrading bacterium, Janthinobacterium lividum MEG1.</title>
        <authorList>
            <person name="Shimodaira J."/>
            <person name="Hatta T."/>
        </authorList>
    </citation>
    <scope>NUCLEOTIDE SEQUENCE [LARGE SCALE GENOMIC DNA]</scope>
    <source>
        <strain evidence="1 2">MEG1</strain>
    </source>
</reference>
<dbReference type="EMBL" id="LFKP01000010">
    <property type="protein sequence ID" value="OHV95327.1"/>
    <property type="molecule type" value="Genomic_DNA"/>
</dbReference>
<gene>
    <name evidence="1" type="ORF">AKG95_19275</name>
</gene>
<evidence type="ECO:0000313" key="2">
    <source>
        <dbReference type="Proteomes" id="UP000179840"/>
    </source>
</evidence>
<organism evidence="1 2">
    <name type="scientific">Janthinobacterium lividum</name>
    <dbReference type="NCBI Taxonomy" id="29581"/>
    <lineage>
        <taxon>Bacteria</taxon>
        <taxon>Pseudomonadati</taxon>
        <taxon>Pseudomonadota</taxon>
        <taxon>Betaproteobacteria</taxon>
        <taxon>Burkholderiales</taxon>
        <taxon>Oxalobacteraceae</taxon>
        <taxon>Janthinobacterium</taxon>
    </lineage>
</organism>
<evidence type="ECO:0000313" key="1">
    <source>
        <dbReference type="EMBL" id="OHV95327.1"/>
    </source>
</evidence>